<dbReference type="Pfam" id="PF01826">
    <property type="entry name" value="TIL"/>
    <property type="match status" value="1"/>
</dbReference>
<evidence type="ECO:0000259" key="2">
    <source>
        <dbReference type="Pfam" id="PF01826"/>
    </source>
</evidence>
<dbReference type="InterPro" id="IPR036084">
    <property type="entry name" value="Ser_inhib-like_sf"/>
</dbReference>
<dbReference type="EMBL" id="BMAO01021953">
    <property type="protein sequence ID" value="GFQ78725.1"/>
    <property type="molecule type" value="Genomic_DNA"/>
</dbReference>
<feature type="signal peptide" evidence="1">
    <location>
        <begin position="1"/>
        <end position="23"/>
    </location>
</feature>
<name>A0A8X6KKD0_TRICU</name>
<feature type="domain" description="TIL" evidence="2">
    <location>
        <begin position="26"/>
        <end position="77"/>
    </location>
</feature>
<dbReference type="Proteomes" id="UP000887116">
    <property type="component" value="Unassembled WGS sequence"/>
</dbReference>
<dbReference type="OrthoDB" id="5945029at2759"/>
<evidence type="ECO:0000256" key="1">
    <source>
        <dbReference type="SAM" id="SignalP"/>
    </source>
</evidence>
<reference evidence="3" key="1">
    <citation type="submission" date="2020-07" db="EMBL/GenBank/DDBJ databases">
        <title>Multicomponent nature underlies the extraordinary mechanical properties of spider dragline silk.</title>
        <authorList>
            <person name="Kono N."/>
            <person name="Nakamura H."/>
            <person name="Mori M."/>
            <person name="Yoshida Y."/>
            <person name="Ohtoshi R."/>
            <person name="Malay A.D."/>
            <person name="Moran D.A.P."/>
            <person name="Tomita M."/>
            <person name="Numata K."/>
            <person name="Arakawa K."/>
        </authorList>
    </citation>
    <scope>NUCLEOTIDE SEQUENCE</scope>
</reference>
<evidence type="ECO:0000313" key="4">
    <source>
        <dbReference type="Proteomes" id="UP000887116"/>
    </source>
</evidence>
<sequence>MGNFKFLLVSSLLVLSLLQLSRGHTCGQNEHFVDCVNPFNTCIQKGVPCAPLCFPGCDCLPDHFRNKSGACVRKELC</sequence>
<dbReference type="Gene3D" id="2.10.25.10">
    <property type="entry name" value="Laminin"/>
    <property type="match status" value="1"/>
</dbReference>
<feature type="chain" id="PRO_5036445169" description="TIL domain-containing protein" evidence="1">
    <location>
        <begin position="24"/>
        <end position="77"/>
    </location>
</feature>
<dbReference type="AlphaFoldDB" id="A0A8X6KKD0"/>
<protein>
    <recommendedName>
        <fullName evidence="2">TIL domain-containing protein</fullName>
    </recommendedName>
</protein>
<keyword evidence="4" id="KW-1185">Reference proteome</keyword>
<dbReference type="InterPro" id="IPR002919">
    <property type="entry name" value="TIL_dom"/>
</dbReference>
<dbReference type="CDD" id="cd19941">
    <property type="entry name" value="TIL"/>
    <property type="match status" value="1"/>
</dbReference>
<keyword evidence="1" id="KW-0732">Signal</keyword>
<accession>A0A8X6KKD0</accession>
<gene>
    <name evidence="3" type="ORF">TNCT_484481</name>
</gene>
<organism evidence="3 4">
    <name type="scientific">Trichonephila clavata</name>
    <name type="common">Joro spider</name>
    <name type="synonym">Nephila clavata</name>
    <dbReference type="NCBI Taxonomy" id="2740835"/>
    <lineage>
        <taxon>Eukaryota</taxon>
        <taxon>Metazoa</taxon>
        <taxon>Ecdysozoa</taxon>
        <taxon>Arthropoda</taxon>
        <taxon>Chelicerata</taxon>
        <taxon>Arachnida</taxon>
        <taxon>Araneae</taxon>
        <taxon>Araneomorphae</taxon>
        <taxon>Entelegynae</taxon>
        <taxon>Araneoidea</taxon>
        <taxon>Nephilidae</taxon>
        <taxon>Trichonephila</taxon>
    </lineage>
</organism>
<evidence type="ECO:0000313" key="3">
    <source>
        <dbReference type="EMBL" id="GFQ78725.1"/>
    </source>
</evidence>
<proteinExistence type="predicted"/>
<dbReference type="SUPFAM" id="SSF57567">
    <property type="entry name" value="Serine protease inhibitors"/>
    <property type="match status" value="1"/>
</dbReference>
<comment type="caution">
    <text evidence="3">The sequence shown here is derived from an EMBL/GenBank/DDBJ whole genome shotgun (WGS) entry which is preliminary data.</text>
</comment>